<dbReference type="Gene3D" id="1.20.1270.60">
    <property type="entry name" value="Arfaptin homology (AH) domain/BAR domain"/>
    <property type="match status" value="1"/>
</dbReference>
<keyword evidence="15" id="KW-1185">Reference proteome</keyword>
<keyword evidence="7" id="KW-0597">Phosphoprotein</keyword>
<comment type="similarity">
    <text evidence="4">Belongs to the sorting nexin family.</text>
</comment>
<feature type="region of interest" description="Disordered" evidence="12">
    <location>
        <begin position="1"/>
        <end position="466"/>
    </location>
</feature>
<comment type="subcellular location">
    <subcellularLocation>
        <location evidence="2">Cytoplasm</location>
    </subcellularLocation>
    <subcellularLocation>
        <location evidence="3">Golgi apparatus</location>
    </subcellularLocation>
    <subcellularLocation>
        <location evidence="1">Membrane</location>
        <topology evidence="1">Peripheral membrane protein</topology>
        <orientation evidence="1">Cytoplasmic side</orientation>
    </subcellularLocation>
</comment>
<dbReference type="InterPro" id="IPR001683">
    <property type="entry name" value="PX_dom"/>
</dbReference>
<protein>
    <recommendedName>
        <fullName evidence="13">PX domain-containing protein</fullName>
    </recommendedName>
</protein>
<dbReference type="SUPFAM" id="SSF103657">
    <property type="entry name" value="BAR/IMD domain-like"/>
    <property type="match status" value="1"/>
</dbReference>
<evidence type="ECO:0000313" key="15">
    <source>
        <dbReference type="Proteomes" id="UP001358614"/>
    </source>
</evidence>
<keyword evidence="9" id="KW-0333">Golgi apparatus</keyword>
<evidence type="ECO:0000256" key="12">
    <source>
        <dbReference type="SAM" id="MobiDB-lite"/>
    </source>
</evidence>
<feature type="compositionally biased region" description="Polar residues" evidence="12">
    <location>
        <begin position="134"/>
        <end position="154"/>
    </location>
</feature>
<feature type="compositionally biased region" description="Low complexity" evidence="12">
    <location>
        <begin position="203"/>
        <end position="216"/>
    </location>
</feature>
<evidence type="ECO:0000256" key="9">
    <source>
        <dbReference type="ARBA" id="ARBA00023034"/>
    </source>
</evidence>
<evidence type="ECO:0000256" key="10">
    <source>
        <dbReference type="ARBA" id="ARBA00023136"/>
    </source>
</evidence>
<feature type="compositionally biased region" description="Low complexity" evidence="12">
    <location>
        <begin position="1"/>
        <end position="21"/>
    </location>
</feature>
<keyword evidence="5" id="KW-0813">Transport</keyword>
<feature type="domain" description="PX" evidence="13">
    <location>
        <begin position="527"/>
        <end position="643"/>
    </location>
</feature>
<keyword evidence="11" id="KW-0175">Coiled coil</keyword>
<reference evidence="14 15" key="1">
    <citation type="submission" date="2024-01" db="EMBL/GenBank/DDBJ databases">
        <title>Comparative genomics of Cryptococcus and Kwoniella reveals pathogenesis evolution and contrasting modes of karyotype evolution via chromosome fusion or intercentromeric recombination.</title>
        <authorList>
            <person name="Coelho M.A."/>
            <person name="David-Palma M."/>
            <person name="Shea T."/>
            <person name="Bowers K."/>
            <person name="McGinley-Smith S."/>
            <person name="Mohammad A.W."/>
            <person name="Gnirke A."/>
            <person name="Yurkov A.M."/>
            <person name="Nowrousian M."/>
            <person name="Sun S."/>
            <person name="Cuomo C.A."/>
            <person name="Heitman J."/>
        </authorList>
    </citation>
    <scope>NUCLEOTIDE SEQUENCE [LARGE SCALE GENOMIC DNA]</scope>
    <source>
        <strain evidence="14 15">PYCC6329</strain>
    </source>
</reference>
<feature type="compositionally biased region" description="Low complexity" evidence="12">
    <location>
        <begin position="407"/>
        <end position="419"/>
    </location>
</feature>
<keyword evidence="8" id="KW-0653">Protein transport</keyword>
<dbReference type="Gene3D" id="3.30.1520.10">
    <property type="entry name" value="Phox-like domain"/>
    <property type="match status" value="1"/>
</dbReference>
<evidence type="ECO:0000256" key="4">
    <source>
        <dbReference type="ARBA" id="ARBA00010883"/>
    </source>
</evidence>
<dbReference type="PANTHER" id="PTHR10555:SF170">
    <property type="entry name" value="FI18122P1"/>
    <property type="match status" value="1"/>
</dbReference>
<dbReference type="SMART" id="SM00312">
    <property type="entry name" value="PX"/>
    <property type="match status" value="1"/>
</dbReference>
<feature type="compositionally biased region" description="Polar residues" evidence="12">
    <location>
        <begin position="487"/>
        <end position="500"/>
    </location>
</feature>
<feature type="coiled-coil region" evidence="11">
    <location>
        <begin position="700"/>
        <end position="727"/>
    </location>
</feature>
<dbReference type="KEGG" id="ker:91101897"/>
<evidence type="ECO:0000256" key="3">
    <source>
        <dbReference type="ARBA" id="ARBA00004555"/>
    </source>
</evidence>
<dbReference type="GO" id="GO:0005829">
    <property type="term" value="C:cytosol"/>
    <property type="evidence" value="ECO:0007669"/>
    <property type="project" value="GOC"/>
</dbReference>
<feature type="compositionally biased region" description="Polar residues" evidence="12">
    <location>
        <begin position="327"/>
        <end position="339"/>
    </location>
</feature>
<dbReference type="GO" id="GO:0005768">
    <property type="term" value="C:endosome"/>
    <property type="evidence" value="ECO:0007669"/>
    <property type="project" value="TreeGrafter"/>
</dbReference>
<evidence type="ECO:0000259" key="13">
    <source>
        <dbReference type="PROSITE" id="PS50195"/>
    </source>
</evidence>
<dbReference type="EMBL" id="CP144089">
    <property type="protein sequence ID" value="WWD05022.1"/>
    <property type="molecule type" value="Genomic_DNA"/>
</dbReference>
<dbReference type="GO" id="GO:0005794">
    <property type="term" value="C:Golgi apparatus"/>
    <property type="evidence" value="ECO:0007669"/>
    <property type="project" value="UniProtKB-SubCell"/>
</dbReference>
<feature type="region of interest" description="Disordered" evidence="12">
    <location>
        <begin position="478"/>
        <end position="522"/>
    </location>
</feature>
<dbReference type="Proteomes" id="UP001358614">
    <property type="component" value="Chromosome 1"/>
</dbReference>
<dbReference type="InterPro" id="IPR036871">
    <property type="entry name" value="PX_dom_sf"/>
</dbReference>
<name>A0AAX4KF36_9TREE</name>
<dbReference type="GO" id="GO:0045053">
    <property type="term" value="P:protein retention in Golgi apparatus"/>
    <property type="evidence" value="ECO:0007669"/>
    <property type="project" value="TreeGrafter"/>
</dbReference>
<dbReference type="GO" id="GO:0030904">
    <property type="term" value="C:retromer complex"/>
    <property type="evidence" value="ECO:0007669"/>
    <property type="project" value="UniProtKB-ARBA"/>
</dbReference>
<evidence type="ECO:0000256" key="2">
    <source>
        <dbReference type="ARBA" id="ARBA00004496"/>
    </source>
</evidence>
<feature type="compositionally biased region" description="Polar residues" evidence="12">
    <location>
        <begin position="114"/>
        <end position="124"/>
    </location>
</feature>
<feature type="compositionally biased region" description="Low complexity" evidence="12">
    <location>
        <begin position="299"/>
        <end position="326"/>
    </location>
</feature>
<evidence type="ECO:0000256" key="5">
    <source>
        <dbReference type="ARBA" id="ARBA00022448"/>
    </source>
</evidence>
<dbReference type="SUPFAM" id="SSF64268">
    <property type="entry name" value="PX domain"/>
    <property type="match status" value="1"/>
</dbReference>
<feature type="compositionally biased region" description="Polar residues" evidence="12">
    <location>
        <begin position="347"/>
        <end position="366"/>
    </location>
</feature>
<dbReference type="InterPro" id="IPR015404">
    <property type="entry name" value="Vps5_C"/>
</dbReference>
<evidence type="ECO:0000256" key="7">
    <source>
        <dbReference type="ARBA" id="ARBA00022553"/>
    </source>
</evidence>
<dbReference type="Pfam" id="PF00787">
    <property type="entry name" value="PX"/>
    <property type="match status" value="1"/>
</dbReference>
<dbReference type="PROSITE" id="PS50195">
    <property type="entry name" value="PX"/>
    <property type="match status" value="1"/>
</dbReference>
<dbReference type="GO" id="GO:0035091">
    <property type="term" value="F:phosphatidylinositol binding"/>
    <property type="evidence" value="ECO:0007669"/>
    <property type="project" value="InterPro"/>
</dbReference>
<evidence type="ECO:0000256" key="1">
    <source>
        <dbReference type="ARBA" id="ARBA00004287"/>
    </source>
</evidence>
<accession>A0AAX4KF36</accession>
<dbReference type="FunFam" id="1.20.1270.60:FF:000022">
    <property type="entry name" value="Sorting nexin 3 protein"/>
    <property type="match status" value="1"/>
</dbReference>
<feature type="coiled-coil region" evidence="11">
    <location>
        <begin position="804"/>
        <end position="884"/>
    </location>
</feature>
<proteinExistence type="inferred from homology"/>
<feature type="compositionally biased region" description="Acidic residues" evidence="12">
    <location>
        <begin position="182"/>
        <end position="192"/>
    </location>
</feature>
<organism evidence="14 15">
    <name type="scientific">Kwoniella europaea PYCC6329</name>
    <dbReference type="NCBI Taxonomy" id="1423913"/>
    <lineage>
        <taxon>Eukaryota</taxon>
        <taxon>Fungi</taxon>
        <taxon>Dikarya</taxon>
        <taxon>Basidiomycota</taxon>
        <taxon>Agaricomycotina</taxon>
        <taxon>Tremellomycetes</taxon>
        <taxon>Tremellales</taxon>
        <taxon>Cryptococcaceae</taxon>
        <taxon>Kwoniella</taxon>
    </lineage>
</organism>
<dbReference type="InterPro" id="IPR027267">
    <property type="entry name" value="AH/BAR_dom_sf"/>
</dbReference>
<feature type="compositionally biased region" description="Basic and acidic residues" evidence="12">
    <location>
        <begin position="233"/>
        <end position="284"/>
    </location>
</feature>
<dbReference type="AlphaFoldDB" id="A0AAX4KF36"/>
<dbReference type="RefSeq" id="XP_066082989.1">
    <property type="nucleotide sequence ID" value="XM_066226892.1"/>
</dbReference>
<dbReference type="PANTHER" id="PTHR10555">
    <property type="entry name" value="SORTING NEXIN"/>
    <property type="match status" value="1"/>
</dbReference>
<dbReference type="Pfam" id="PF09325">
    <property type="entry name" value="Vps5"/>
    <property type="match status" value="1"/>
</dbReference>
<gene>
    <name evidence="14" type="ORF">V865_003093</name>
</gene>
<dbReference type="GO" id="GO:0042147">
    <property type="term" value="P:retrograde transport, endosome to Golgi"/>
    <property type="evidence" value="ECO:0007669"/>
    <property type="project" value="TreeGrafter"/>
</dbReference>
<keyword evidence="6" id="KW-0963">Cytoplasm</keyword>
<evidence type="ECO:0000313" key="14">
    <source>
        <dbReference type="EMBL" id="WWD05022.1"/>
    </source>
</evidence>
<keyword evidence="10" id="KW-0472">Membrane</keyword>
<sequence length="923" mass="100973">MDEEASFSALLSSTAAPAKPSWDSPTVPNAADDPWANPFSDSTPSFSTPFSSTISPPLPPQQDTRPFGTPDSPREEISPYVQKINEDSIGKLPDPPSVIAAREQQQQQNDNQGVYASSSFNTPTLPEPHINPFEPSSNPFGHSDPVNQPFSSPQPLHDDYLPTNVQPPQPQPKIKGLPSSLIDEDLMAESDPEQSLKKAFVKSTPAPRTSSPASASKVEKKTYVFTPNALKKPAKEEKKEENIVNHQQEKENGSKDAENLQEKKVEVDSKDDGGNSKDKTDESKPSVQEAEEPSQETATPTRTSPSSPNKDDTPTTPTIKSPTSIPLPQSTAATPTISRVPTPLPPANNNITDTSSVLATPSTDRVSVSPLDAPTSAESAEEDYGFKSLSIGGSAPAPPVPEKEWGAASASEVVSPPSSRFGGKGWGVLDDDHEDGLFGKGGPSLVSATTRSDMWGNNDESTSGWGEASMEDALASAGPPNGFASPSRLNTYLSSSTSGGQEPVSPGEDGSTSTPTTSPRRKISTLPVFQITVSDPTKVGDPVRGYTVYTVRTSTTSPHYRKGNFSVLRRFSDFLWLSEILTSNNPCIIIPPMPGKHTFGRFQDQFIETRRSALQQFLLKITSHPVLQLDPDLRLFLESDSFSVDSKNRKQEIVANEKYQQLQNASTGSTGGILGGLTGMGLGMKFNEFDDWFESRNNFLNTLENQLKQLSKSIEQSSKQKLELSQSILEFSESLTALSESDLGISLSTSLANLAGIAEREKNLYENQAKLEVIKLLNLAEEYIRFIQSVRVAFGGRIKAWNVWQFSERELTRLKSTREKLRNQGKLGDRVNQSLAEIAEAERTVREQHSNFEHLTRLVKSEFVRFEKERIEEFKNTLESYLNDLIDDQKDLIEQWEGFHKSLLSIVEKSNQKNAGGVNGNGV</sequence>
<dbReference type="GeneID" id="91101897"/>
<dbReference type="GO" id="GO:0015031">
    <property type="term" value="P:protein transport"/>
    <property type="evidence" value="ECO:0007669"/>
    <property type="project" value="UniProtKB-KW"/>
</dbReference>
<evidence type="ECO:0000256" key="6">
    <source>
        <dbReference type="ARBA" id="ARBA00022490"/>
    </source>
</evidence>
<dbReference type="InterPro" id="IPR037868">
    <property type="entry name" value="PX_Vps5"/>
</dbReference>
<dbReference type="CDD" id="cd06861">
    <property type="entry name" value="PX_Vps5p"/>
    <property type="match status" value="1"/>
</dbReference>
<feature type="compositionally biased region" description="Low complexity" evidence="12">
    <location>
        <begin position="38"/>
        <end position="55"/>
    </location>
</feature>
<evidence type="ECO:0000256" key="11">
    <source>
        <dbReference type="SAM" id="Coils"/>
    </source>
</evidence>
<evidence type="ECO:0000256" key="8">
    <source>
        <dbReference type="ARBA" id="ARBA00022927"/>
    </source>
</evidence>